<organism evidence="2 3">
    <name type="scientific">Nocardia cerradoensis</name>
    <dbReference type="NCBI Taxonomy" id="85688"/>
    <lineage>
        <taxon>Bacteria</taxon>
        <taxon>Bacillati</taxon>
        <taxon>Actinomycetota</taxon>
        <taxon>Actinomycetes</taxon>
        <taxon>Mycobacteriales</taxon>
        <taxon>Nocardiaceae</taxon>
        <taxon>Nocardia</taxon>
    </lineage>
</organism>
<keyword evidence="3" id="KW-1185">Reference proteome</keyword>
<evidence type="ECO:0000313" key="2">
    <source>
        <dbReference type="EMBL" id="OXR47805.1"/>
    </source>
</evidence>
<feature type="domain" description="Methyltransferase type 11" evidence="1">
    <location>
        <begin position="1"/>
        <end position="27"/>
    </location>
</feature>
<reference evidence="2 3" key="1">
    <citation type="submission" date="2017-07" db="EMBL/GenBank/DDBJ databases">
        <title>First draft Genome Sequence of Nocardia cerradoensis isolated from human infection.</title>
        <authorList>
            <person name="Carrasco G."/>
        </authorList>
    </citation>
    <scope>NUCLEOTIDE SEQUENCE [LARGE SCALE GENOMIC DNA]</scope>
    <source>
        <strain evidence="2 3">CNM20130759</strain>
    </source>
</reference>
<name>A0A231HGI1_9NOCA</name>
<dbReference type="Gene3D" id="3.40.50.150">
    <property type="entry name" value="Vaccinia Virus protein VP39"/>
    <property type="match status" value="1"/>
</dbReference>
<dbReference type="EMBL" id="NGAF01000001">
    <property type="protein sequence ID" value="OXR47805.1"/>
    <property type="molecule type" value="Genomic_DNA"/>
</dbReference>
<protein>
    <recommendedName>
        <fullName evidence="1">Methyltransferase type 11 domain-containing protein</fullName>
    </recommendedName>
</protein>
<gene>
    <name evidence="2" type="ORF">B7C42_00930</name>
</gene>
<dbReference type="AlphaFoldDB" id="A0A231HGI1"/>
<dbReference type="InterPro" id="IPR013216">
    <property type="entry name" value="Methyltransf_11"/>
</dbReference>
<evidence type="ECO:0000259" key="1">
    <source>
        <dbReference type="Pfam" id="PF08241"/>
    </source>
</evidence>
<dbReference type="InterPro" id="IPR029063">
    <property type="entry name" value="SAM-dependent_MTases_sf"/>
</dbReference>
<dbReference type="SUPFAM" id="SSF53335">
    <property type="entry name" value="S-adenosyl-L-methionine-dependent methyltransferases"/>
    <property type="match status" value="1"/>
</dbReference>
<dbReference type="GO" id="GO:0008757">
    <property type="term" value="F:S-adenosylmethionine-dependent methyltransferase activity"/>
    <property type="evidence" value="ECO:0007669"/>
    <property type="project" value="InterPro"/>
</dbReference>
<dbReference type="Proteomes" id="UP000215506">
    <property type="component" value="Unassembled WGS sequence"/>
</dbReference>
<accession>A0A231HGI1</accession>
<dbReference type="Pfam" id="PF08241">
    <property type="entry name" value="Methyltransf_11"/>
    <property type="match status" value="1"/>
</dbReference>
<evidence type="ECO:0000313" key="3">
    <source>
        <dbReference type="Proteomes" id="UP000215506"/>
    </source>
</evidence>
<proteinExistence type="predicted"/>
<sequence length="146" mass="15955">MLQHVADPVTVLDEIRRILRPDGIVVLAEPDWDTLVIDHPDVDIACAYKRFVTDVVVRNSRIGRQLPRLAVGCGLHVADVLPITTVFRDVTTADRVLGFARVSNRAVAAGYLTRDAADRWLTHLATEPFFAAATLFVVVAVAGTPT</sequence>
<comment type="caution">
    <text evidence="2">The sequence shown here is derived from an EMBL/GenBank/DDBJ whole genome shotgun (WGS) entry which is preliminary data.</text>
</comment>